<evidence type="ECO:0008006" key="3">
    <source>
        <dbReference type="Google" id="ProtNLM"/>
    </source>
</evidence>
<dbReference type="OrthoDB" id="1652387at2"/>
<dbReference type="AlphaFoldDB" id="A0A140L047"/>
<proteinExistence type="predicted"/>
<dbReference type="RefSeq" id="WP_083525163.1">
    <property type="nucleotide sequence ID" value="NZ_LOEE01000072.1"/>
</dbReference>
<dbReference type="STRING" id="520762.AN619_28440"/>
<evidence type="ECO:0000313" key="2">
    <source>
        <dbReference type="Proteomes" id="UP000070456"/>
    </source>
</evidence>
<protein>
    <recommendedName>
        <fullName evidence="3">CxxH/CxxC protein</fullName>
    </recommendedName>
</protein>
<comment type="caution">
    <text evidence="1">The sequence shown here is derived from an EMBL/GenBank/DDBJ whole genome shotgun (WGS) entry which is preliminary data.</text>
</comment>
<accession>A0A140L047</accession>
<dbReference type="Pfam" id="PF14116">
    <property type="entry name" value="YyzF"/>
    <property type="match status" value="1"/>
</dbReference>
<dbReference type="EMBL" id="LOEE01000072">
    <property type="protein sequence ID" value="KXG73922.1"/>
    <property type="molecule type" value="Genomic_DNA"/>
</dbReference>
<reference evidence="1 2" key="1">
    <citation type="submission" date="2015-12" db="EMBL/GenBank/DDBJ databases">
        <title>Draft genome sequence of the thermoanaerobe Thermotalea metallivorans, an isolate from the runoff channel of the Great Artesian Basin, Australia.</title>
        <authorList>
            <person name="Patel B.K."/>
        </authorList>
    </citation>
    <scope>NUCLEOTIDE SEQUENCE [LARGE SCALE GENOMIC DNA]</scope>
    <source>
        <strain evidence="1 2">B2-1</strain>
    </source>
</reference>
<dbReference type="InterPro" id="IPR025626">
    <property type="entry name" value="YyzF"/>
</dbReference>
<name>A0A140L047_9FIRM</name>
<keyword evidence="2" id="KW-1185">Reference proteome</keyword>
<dbReference type="NCBIfam" id="TIGR04129">
    <property type="entry name" value="CxxH_BA5709"/>
    <property type="match status" value="1"/>
</dbReference>
<dbReference type="Proteomes" id="UP000070456">
    <property type="component" value="Unassembled WGS sequence"/>
</dbReference>
<organism evidence="1 2">
    <name type="scientific">Thermotalea metallivorans</name>
    <dbReference type="NCBI Taxonomy" id="520762"/>
    <lineage>
        <taxon>Bacteria</taxon>
        <taxon>Bacillati</taxon>
        <taxon>Bacillota</taxon>
        <taxon>Clostridia</taxon>
        <taxon>Peptostreptococcales</taxon>
        <taxon>Thermotaleaceae</taxon>
        <taxon>Thermotalea</taxon>
    </lineage>
</organism>
<evidence type="ECO:0000313" key="1">
    <source>
        <dbReference type="EMBL" id="KXG73922.1"/>
    </source>
</evidence>
<gene>
    <name evidence="1" type="ORF">AN619_28440</name>
</gene>
<sequence length="55" mass="6523">MYVVCPDHLSEAIDEFIEVYEQPPDLYELDKVSFTDWTSPHVCDFCDRPPRYLVV</sequence>